<feature type="region of interest" description="Disordered" evidence="1">
    <location>
        <begin position="866"/>
        <end position="1118"/>
    </location>
</feature>
<protein>
    <submittedName>
        <fullName evidence="4">2-dehydropantoate 2-reductase</fullName>
    </submittedName>
</protein>
<sequence length="1642" mass="178122">MNHPPVLAPARGKVQRSAPAATVAAFPAGGRHKVGSTAAPNPRVAGEASSKFFAHVLYDSLFVWSPYQCQGAKRAHHRFADFDLEKRPIIIVSQSRAGQPSFYNPWAPPPAPSSLLLTFSLLPPGHPVRPRGPRSTGPRATLTSKHRYKGHRAAATSVFSSLSPATATPTGLPLPLPLPLPLLRLRPVRLRVLAPRRPSCWHRIQHCTVNHPSSIHPSRCLSYETPDNFPPVHPGHFSSRSPGPLTSTYAYYYYASSAQARTQVRTNRPRSAGISARSFVDCPALLKHHPLPGQPTAATRLSHTHAFFFSCLAARRVPVWLWGPQHPRITHPPDGSACRAASGDPETRLRPLQLDLQRCLTYARTHARTLAHTHRGRLAHPIHAASLDTARCQPRRGARSEVLTQPQRASPAPLVVGLGDEIIATSRSRNESSTHRSRLARYTLLGAVTNHGTHDAPSQDSLRYAVPPPALPVPSPPSRRDAFALLPSSIASAPSTSPIPRPSRAQFFPFPHQHSFFFGSHSLGSRGAAVDAAILLPSFIMSDSQLMNVCSVGGNPVSAFLSWRLQATNACDVTLVWKSGFEHVAQYGISFKSPIFGNERFKPRHVVRNPEDASTTRDGPFDYVVLCVKALPDVYDLAAVIDAVVTPQHTCILINTTHTLGVEAAIEERFPTNVVLSLVSGAELTQLGQSEFEHRGSTEIWVGPANRNSNIPQSIQEDMAQALAMTLSTGQVDCKVSPNIRQQQYERVIGPIAFHPISVLFETSNHAALMEKVGVKDMISDVIDELLRLAEANGCKFSFDFKQRTMDEMTKPNLPESIMWQDYVARRPMEIETYLGSPIKLARDSKVAVPRIETLYAILHNLNIVNRSRPKPGEGAPPSMAPGSPTVAPPLPRMPSQQGHRPMPGPIPNGNGMPRPPRPRTSSSYSQAGMRRGPPPMNGGPPNGYPRPPPSVNGGSRAPSRRGSMDGNDLEEFSHLVLYDDIPEGQEPSLGDSDMGLRERELQIRQRELALREQEMRMRRGPPPGSRRGPHPMRNSQQVFDDDDDDDDFFDPTAQAGGPTIDPDNFDMMSVTSRKNRKALGPSAAQFRRNPEVDGPAPPRGSRFRPSFGRNRSSQLNHAPMMNENILDDPMMGFTSNRYATVDRGAMGAGSRANSLTASRLDELQYGPGPGGPPGMNGAYPRRASQSPGNPYSPSVRGGSGRPSPPNGYGPPMNGRPSPPEGVRQPVPRYPPGQGNSVAPQQVEQHIGVSALHPPKPRNIGSLTGSASASAASGEVDSERSAHSSQSSFQHGPPPGARGHDALCVCWAGVIWRLESSRVHIGDAGRLSASICNDPPAYDTPAAPSTQHPAGGCVDSAPPGLKGRHIRPGSISRIRAVPILFDRLGLIPYIGMGTATAPANMMRSCIGELEWALLGLGDTASTHQLGTQGCGKRFDEQQRQGAGPSSGWRLRRGEEDDAHCMARRALVNRAVTAESPPGAASPGCIEDESKQCPNSCASCGRRRFASVWRPGGTCHTYHDLHTPHVTRSKTGGLLTSRISFRLECDCHTHVLAKTTFVALPLRCRSRELEFGSNVKVSSTSERRNLHHLVTLVILGPTMATRNAGTTQMNMNRQSVATSGSVVKSRQLVRETQELCIMVEMAC</sequence>
<dbReference type="SUPFAM" id="SSF48179">
    <property type="entry name" value="6-phosphogluconate dehydrogenase C-terminal domain-like"/>
    <property type="match status" value="1"/>
</dbReference>
<reference evidence="4 5" key="1">
    <citation type="journal article" date="2016" name="Front. Microbiol.">
        <title>Genome and transcriptome sequences reveal the specific parasitism of the nematophagous Purpureocillium lilacinum 36-1.</title>
        <authorList>
            <person name="Xie J."/>
            <person name="Li S."/>
            <person name="Mo C."/>
            <person name="Xiao X."/>
            <person name="Peng D."/>
            <person name="Wang G."/>
            <person name="Xiao Y."/>
        </authorList>
    </citation>
    <scope>NUCLEOTIDE SEQUENCE [LARGE SCALE GENOMIC DNA]</scope>
    <source>
        <strain evidence="4 5">36-1</strain>
    </source>
</reference>
<dbReference type="Proteomes" id="UP000245956">
    <property type="component" value="Unassembled WGS sequence"/>
</dbReference>
<dbReference type="FunFam" id="1.10.1040.10:FF:000017">
    <property type="entry name" value="2-dehydropantoate 2-reductase"/>
    <property type="match status" value="1"/>
</dbReference>
<name>A0A2U3E960_PURLI</name>
<organism evidence="4 5">
    <name type="scientific">Purpureocillium lilacinum</name>
    <name type="common">Paecilomyces lilacinus</name>
    <dbReference type="NCBI Taxonomy" id="33203"/>
    <lineage>
        <taxon>Eukaryota</taxon>
        <taxon>Fungi</taxon>
        <taxon>Dikarya</taxon>
        <taxon>Ascomycota</taxon>
        <taxon>Pezizomycotina</taxon>
        <taxon>Sordariomycetes</taxon>
        <taxon>Hypocreomycetidae</taxon>
        <taxon>Hypocreales</taxon>
        <taxon>Ophiocordycipitaceae</taxon>
        <taxon>Purpureocillium</taxon>
    </lineage>
</organism>
<feature type="domain" description="Ketopantoate reductase N-terminal" evidence="2">
    <location>
        <begin position="550"/>
        <end position="706"/>
    </location>
</feature>
<dbReference type="InterPro" id="IPR051402">
    <property type="entry name" value="KPR-Related"/>
</dbReference>
<evidence type="ECO:0000313" key="5">
    <source>
        <dbReference type="Proteomes" id="UP000245956"/>
    </source>
</evidence>
<dbReference type="Gene3D" id="1.10.1040.10">
    <property type="entry name" value="N-(1-d-carboxylethyl)-l-norvaline Dehydrogenase, domain 2"/>
    <property type="match status" value="1"/>
</dbReference>
<dbReference type="Gene3D" id="3.40.50.720">
    <property type="entry name" value="NAD(P)-binding Rossmann-like Domain"/>
    <property type="match status" value="1"/>
</dbReference>
<feature type="region of interest" description="Disordered" evidence="1">
    <location>
        <begin position="1149"/>
        <end position="1295"/>
    </location>
</feature>
<dbReference type="InterPro" id="IPR013752">
    <property type="entry name" value="KPA_reductase"/>
</dbReference>
<dbReference type="PANTHER" id="PTHR21708">
    <property type="entry name" value="PROBABLE 2-DEHYDROPANTOATE 2-REDUCTASE"/>
    <property type="match status" value="1"/>
</dbReference>
<feature type="compositionally biased region" description="Basic and acidic residues" evidence="1">
    <location>
        <begin position="995"/>
        <end position="1018"/>
    </location>
</feature>
<feature type="compositionally biased region" description="Acidic residues" evidence="1">
    <location>
        <begin position="1040"/>
        <end position="1050"/>
    </location>
</feature>
<feature type="compositionally biased region" description="Pro residues" evidence="1">
    <location>
        <begin position="933"/>
        <end position="951"/>
    </location>
</feature>
<accession>A0A2U3E960</accession>
<dbReference type="InterPro" id="IPR013332">
    <property type="entry name" value="KPR_N"/>
</dbReference>
<dbReference type="Pfam" id="PF02558">
    <property type="entry name" value="ApbA"/>
    <property type="match status" value="1"/>
</dbReference>
<evidence type="ECO:0000259" key="2">
    <source>
        <dbReference type="Pfam" id="PF02558"/>
    </source>
</evidence>
<feature type="compositionally biased region" description="Polar residues" evidence="1">
    <location>
        <begin position="1234"/>
        <end position="1244"/>
    </location>
</feature>
<dbReference type="GO" id="GO:0005737">
    <property type="term" value="C:cytoplasm"/>
    <property type="evidence" value="ECO:0007669"/>
    <property type="project" value="TreeGrafter"/>
</dbReference>
<dbReference type="Pfam" id="PF08546">
    <property type="entry name" value="ApbA_C"/>
    <property type="match status" value="1"/>
</dbReference>
<proteinExistence type="predicted"/>
<dbReference type="InterPro" id="IPR008927">
    <property type="entry name" value="6-PGluconate_DH-like_C_sf"/>
</dbReference>
<dbReference type="PANTHER" id="PTHR21708:SF25">
    <property type="entry name" value="PROTEIN PAM1-RELATED"/>
    <property type="match status" value="1"/>
</dbReference>
<evidence type="ECO:0000259" key="3">
    <source>
        <dbReference type="Pfam" id="PF08546"/>
    </source>
</evidence>
<gene>
    <name evidence="4" type="ORF">PCL_12408</name>
</gene>
<dbReference type="FunFam" id="3.40.50.720:FF:000424">
    <property type="entry name" value="Meiotically up-regulated gene 72 protein"/>
    <property type="match status" value="1"/>
</dbReference>
<evidence type="ECO:0000256" key="1">
    <source>
        <dbReference type="SAM" id="MobiDB-lite"/>
    </source>
</evidence>
<evidence type="ECO:0000313" key="4">
    <source>
        <dbReference type="EMBL" id="PWI71040.1"/>
    </source>
</evidence>
<feature type="domain" description="Ketopantoate reductase C-terminal" evidence="3">
    <location>
        <begin position="739"/>
        <end position="862"/>
    </location>
</feature>
<feature type="compositionally biased region" description="Low complexity" evidence="1">
    <location>
        <begin position="920"/>
        <end position="932"/>
    </location>
</feature>
<dbReference type="EMBL" id="LCWV01000008">
    <property type="protein sequence ID" value="PWI71040.1"/>
    <property type="molecule type" value="Genomic_DNA"/>
</dbReference>
<comment type="caution">
    <text evidence="4">The sequence shown here is derived from an EMBL/GenBank/DDBJ whole genome shotgun (WGS) entry which is preliminary data.</text>
</comment>
<dbReference type="InterPro" id="IPR013328">
    <property type="entry name" value="6PGD_dom2"/>
</dbReference>